<gene>
    <name evidence="5" type="primary">pabC</name>
    <name evidence="5" type="ORF">M3202_21670</name>
</gene>
<dbReference type="AlphaFoldDB" id="A0A9X2DV31"/>
<dbReference type="Proteomes" id="UP001139179">
    <property type="component" value="Unassembled WGS sequence"/>
</dbReference>
<comment type="similarity">
    <text evidence="2">Belongs to the class-IV pyridoxal-phosphate-dependent aminotransferase family.</text>
</comment>
<dbReference type="Pfam" id="PF01063">
    <property type="entry name" value="Aminotran_4"/>
    <property type="match status" value="1"/>
</dbReference>
<dbReference type="PANTHER" id="PTHR42743:SF11">
    <property type="entry name" value="AMINODEOXYCHORISMATE LYASE"/>
    <property type="match status" value="1"/>
</dbReference>
<keyword evidence="4" id="KW-0663">Pyridoxal phosphate</keyword>
<evidence type="ECO:0000313" key="5">
    <source>
        <dbReference type="EMBL" id="MCM3716655.1"/>
    </source>
</evidence>
<evidence type="ECO:0000256" key="1">
    <source>
        <dbReference type="ARBA" id="ARBA00001933"/>
    </source>
</evidence>
<dbReference type="InterPro" id="IPR043131">
    <property type="entry name" value="BCAT-like_N"/>
</dbReference>
<dbReference type="InterPro" id="IPR036038">
    <property type="entry name" value="Aminotransferase-like"/>
</dbReference>
<keyword evidence="6" id="KW-1185">Reference proteome</keyword>
<dbReference type="InterPro" id="IPR001544">
    <property type="entry name" value="Aminotrans_IV"/>
</dbReference>
<dbReference type="SUPFAM" id="SSF56752">
    <property type="entry name" value="D-aminoacid aminotransferase-like PLP-dependent enzymes"/>
    <property type="match status" value="1"/>
</dbReference>
<dbReference type="InterPro" id="IPR043132">
    <property type="entry name" value="BCAT-like_C"/>
</dbReference>
<name>A0A9X2DV31_9BACI</name>
<dbReference type="GO" id="GO:0008652">
    <property type="term" value="P:amino acid biosynthetic process"/>
    <property type="evidence" value="ECO:0007669"/>
    <property type="project" value="UniProtKB-ARBA"/>
</dbReference>
<dbReference type="CDD" id="cd00449">
    <property type="entry name" value="PLPDE_IV"/>
    <property type="match status" value="1"/>
</dbReference>
<dbReference type="GO" id="GO:0046394">
    <property type="term" value="P:carboxylic acid biosynthetic process"/>
    <property type="evidence" value="ECO:0007669"/>
    <property type="project" value="UniProtKB-ARBA"/>
</dbReference>
<dbReference type="PANTHER" id="PTHR42743">
    <property type="entry name" value="AMINO-ACID AMINOTRANSFERASE"/>
    <property type="match status" value="1"/>
</dbReference>
<dbReference type="Gene3D" id="3.30.470.10">
    <property type="match status" value="1"/>
</dbReference>
<comment type="caution">
    <text evidence="5">The sequence shown here is derived from an EMBL/GenBank/DDBJ whole genome shotgun (WGS) entry which is preliminary data.</text>
</comment>
<sequence length="288" mass="32610">MFIYLNGKIVDQAEANISAFDHGYMYGLGLFETFRVEGGHPFLLDDHFRRLHAGLQTLAIEWRMEREEALTILSNLLRANQLNNAYVRWNVSAGPAEIGLPTGRYEQPTVIVYMKPLPPVKAQLKDAVLLQIKRNTPEGEVRLKSHHYLNNVLAKRELGDSPDQEGIFLTEEGLVAEGVVSNVFWIKKGVVYTPALQTGILDGITRQFVLALLEQWRIPVEVGYYKAEALLEADAAFVTNSIQEVVPLRSCGQQTYQTDLPLIRKLSDAFQHYRQRLWSRDELNGGST</sequence>
<protein>
    <submittedName>
        <fullName evidence="5">Aminodeoxychorismate lyase</fullName>
        <ecNumber evidence="5">4.1.3.38</ecNumber>
    </submittedName>
</protein>
<evidence type="ECO:0000256" key="2">
    <source>
        <dbReference type="ARBA" id="ARBA00009320"/>
    </source>
</evidence>
<dbReference type="EMBL" id="JAMBOL010000050">
    <property type="protein sequence ID" value="MCM3716655.1"/>
    <property type="molecule type" value="Genomic_DNA"/>
</dbReference>
<proteinExistence type="inferred from homology"/>
<dbReference type="Gene3D" id="3.20.10.10">
    <property type="entry name" value="D-amino Acid Aminotransferase, subunit A, domain 2"/>
    <property type="match status" value="1"/>
</dbReference>
<evidence type="ECO:0000256" key="4">
    <source>
        <dbReference type="ARBA" id="ARBA00022898"/>
    </source>
</evidence>
<dbReference type="GO" id="GO:0005829">
    <property type="term" value="C:cytosol"/>
    <property type="evidence" value="ECO:0007669"/>
    <property type="project" value="TreeGrafter"/>
</dbReference>
<dbReference type="NCBIfam" id="NF005800">
    <property type="entry name" value="PRK07650.1"/>
    <property type="match status" value="1"/>
</dbReference>
<comment type="subunit">
    <text evidence="3">Homodimer.</text>
</comment>
<accession>A0A9X2DV31</accession>
<evidence type="ECO:0000256" key="3">
    <source>
        <dbReference type="ARBA" id="ARBA00011738"/>
    </source>
</evidence>
<organism evidence="5 6">
    <name type="scientific">Halalkalibacter oceani</name>
    <dbReference type="NCBI Taxonomy" id="1653776"/>
    <lineage>
        <taxon>Bacteria</taxon>
        <taxon>Bacillati</taxon>
        <taxon>Bacillota</taxon>
        <taxon>Bacilli</taxon>
        <taxon>Bacillales</taxon>
        <taxon>Bacillaceae</taxon>
        <taxon>Halalkalibacter</taxon>
    </lineage>
</organism>
<dbReference type="GO" id="GO:0008696">
    <property type="term" value="F:4-amino-4-deoxychorismate lyase activity"/>
    <property type="evidence" value="ECO:0007669"/>
    <property type="project" value="UniProtKB-EC"/>
</dbReference>
<dbReference type="InterPro" id="IPR050571">
    <property type="entry name" value="Class-IV_PLP-Dep_Aminotrnsfr"/>
</dbReference>
<dbReference type="FunFam" id="3.20.10.10:FF:000002">
    <property type="entry name" value="D-alanine aminotransferase"/>
    <property type="match status" value="1"/>
</dbReference>
<evidence type="ECO:0000313" key="6">
    <source>
        <dbReference type="Proteomes" id="UP001139179"/>
    </source>
</evidence>
<comment type="cofactor">
    <cofactor evidence="1">
        <name>pyridoxal 5'-phosphate</name>
        <dbReference type="ChEBI" id="CHEBI:597326"/>
    </cofactor>
</comment>
<reference evidence="5" key="1">
    <citation type="submission" date="2022-05" db="EMBL/GenBank/DDBJ databases">
        <title>Comparative Genomics of Spacecraft Associated Microbes.</title>
        <authorList>
            <person name="Tran M.T."/>
            <person name="Wright A."/>
            <person name="Seuylemezian A."/>
            <person name="Eisen J."/>
            <person name="Coil D."/>
        </authorList>
    </citation>
    <scope>NUCLEOTIDE SEQUENCE</scope>
    <source>
        <strain evidence="5">214.1.1</strain>
    </source>
</reference>
<dbReference type="RefSeq" id="WP_251225301.1">
    <property type="nucleotide sequence ID" value="NZ_JAMBOL010000050.1"/>
</dbReference>
<dbReference type="EC" id="4.1.3.38" evidence="5"/>
<keyword evidence="5" id="KW-0456">Lyase</keyword>